<comment type="subcellular location">
    <subcellularLocation>
        <location evidence="1">Cell envelope</location>
    </subcellularLocation>
</comment>
<dbReference type="Proteomes" id="UP000463224">
    <property type="component" value="Unassembled WGS sequence"/>
</dbReference>
<dbReference type="EMBL" id="WPHG01000001">
    <property type="protein sequence ID" value="MVA96691.1"/>
    <property type="molecule type" value="Genomic_DNA"/>
</dbReference>
<evidence type="ECO:0000256" key="2">
    <source>
        <dbReference type="ARBA" id="ARBA00022729"/>
    </source>
</evidence>
<dbReference type="GO" id="GO:0030313">
    <property type="term" value="C:cell envelope"/>
    <property type="evidence" value="ECO:0007669"/>
    <property type="project" value="UniProtKB-SubCell"/>
</dbReference>
<protein>
    <submittedName>
        <fullName evidence="5">Peptidase M75, Imelysin</fullName>
    </submittedName>
</protein>
<accession>A0A844QFD7</accession>
<dbReference type="RefSeq" id="WP_156711604.1">
    <property type="nucleotide sequence ID" value="NZ_WPHG01000001.1"/>
</dbReference>
<organism evidence="5 6">
    <name type="scientific">Nitratireductor arenosus</name>
    <dbReference type="NCBI Taxonomy" id="2682096"/>
    <lineage>
        <taxon>Bacteria</taxon>
        <taxon>Pseudomonadati</taxon>
        <taxon>Pseudomonadota</taxon>
        <taxon>Alphaproteobacteria</taxon>
        <taxon>Hyphomicrobiales</taxon>
        <taxon>Phyllobacteriaceae</taxon>
        <taxon>Nitratireductor</taxon>
    </lineage>
</organism>
<keyword evidence="2 3" id="KW-0732">Signal</keyword>
<dbReference type="CDD" id="cd14659">
    <property type="entry name" value="Imelysin-like_IPPA"/>
    <property type="match status" value="1"/>
</dbReference>
<feature type="chain" id="PRO_5033012473" evidence="3">
    <location>
        <begin position="20"/>
        <end position="357"/>
    </location>
</feature>
<evidence type="ECO:0000256" key="1">
    <source>
        <dbReference type="ARBA" id="ARBA00004196"/>
    </source>
</evidence>
<dbReference type="InterPro" id="IPR038352">
    <property type="entry name" value="Imelysin_sf"/>
</dbReference>
<proteinExistence type="predicted"/>
<keyword evidence="6" id="KW-1185">Reference proteome</keyword>
<evidence type="ECO:0000259" key="4">
    <source>
        <dbReference type="Pfam" id="PF09375"/>
    </source>
</evidence>
<dbReference type="InterPro" id="IPR034984">
    <property type="entry name" value="Imelysin-like_IPPA"/>
</dbReference>
<dbReference type="InterPro" id="IPR018976">
    <property type="entry name" value="Imelysin-like"/>
</dbReference>
<evidence type="ECO:0000313" key="5">
    <source>
        <dbReference type="EMBL" id="MVA96691.1"/>
    </source>
</evidence>
<evidence type="ECO:0000256" key="3">
    <source>
        <dbReference type="SAM" id="SignalP"/>
    </source>
</evidence>
<sequence length="357" mass="37830">MIRPLVLALCLGLALPATAFGEPAPAVAIARAAIDAVIRPGYARLQTAAETLEKDVRALCDAPGPAQLETARAAFRDTALAWASIEMVGFGPVRAQNRLERILFWPDRRGIGLRQVQAILATRDDTATDAAALAQKSVAVQGLGALDYVLYGTGAEELAGADGFRCRYGAAIGANLAKIAADITAGWADNDGIAGQLAEPGPDNALFRDQSEALGEVTDMLIHGLEQLRDVRLNGFLGETPDKDRPKRALLWRAGLTVATIRANLDGLRDLFDKAGFADHLAAEDRWIAASIRFEFAQADGALSDVPERIADTLADAQAREKLAFVRVVSSSLSQLVSEHLTAAYGLTAGFSSLDGD</sequence>
<comment type="caution">
    <text evidence="5">The sequence shown here is derived from an EMBL/GenBank/DDBJ whole genome shotgun (WGS) entry which is preliminary data.</text>
</comment>
<gene>
    <name evidence="5" type="ORF">GN330_05445</name>
</gene>
<dbReference type="AlphaFoldDB" id="A0A844QFD7"/>
<feature type="domain" description="Imelysin-like" evidence="4">
    <location>
        <begin position="38"/>
        <end position="324"/>
    </location>
</feature>
<name>A0A844QFD7_9HYPH</name>
<feature type="signal peptide" evidence="3">
    <location>
        <begin position="1"/>
        <end position="19"/>
    </location>
</feature>
<reference evidence="5 6" key="1">
    <citation type="submission" date="2019-12" db="EMBL/GenBank/DDBJ databases">
        <title>Nitratireductor arenosus sp. nov., Isolated from sea sand, Jeju island, South Korea.</title>
        <authorList>
            <person name="Kim W."/>
        </authorList>
    </citation>
    <scope>NUCLEOTIDE SEQUENCE [LARGE SCALE GENOMIC DNA]</scope>
    <source>
        <strain evidence="5 6">CAU 1489</strain>
    </source>
</reference>
<dbReference type="Pfam" id="PF09375">
    <property type="entry name" value="Peptidase_M75"/>
    <property type="match status" value="1"/>
</dbReference>
<dbReference type="Gene3D" id="1.20.1420.20">
    <property type="entry name" value="M75 peptidase, HXXE motif"/>
    <property type="match status" value="1"/>
</dbReference>
<evidence type="ECO:0000313" key="6">
    <source>
        <dbReference type="Proteomes" id="UP000463224"/>
    </source>
</evidence>